<reference evidence="1" key="1">
    <citation type="submission" date="2022-10" db="EMBL/GenBank/DDBJ databases">
        <title>Genome Sequence of Xylaria curta.</title>
        <authorList>
            <person name="Buettner E."/>
        </authorList>
    </citation>
    <scope>NUCLEOTIDE SEQUENCE</scope>
    <source>
        <strain evidence="1">Babe10</strain>
    </source>
</reference>
<name>A0ACC1MVR8_9PEZI</name>
<sequence>MLKAYTLDRGGLSVAHQALEDLLNDPKELDRGRCPLGQPPPVYRSYTPSGTTTQFPSPDRRTEEERWREKRSWQLREAYYASLPYNQLEVEVLEESKRISEGVEKKTYNAPVGKDFIAIAQENVEERWANRGIWNNKWERGSGVVWRWKHEEPPDVPTPKAELEQQSPTCRPLSPAIMETPNPYLSARECDEELQKNNEIHERERERERERDVSRPFHQFFYQVSEARERIQQQPGASKEDATYSADVNTTAYVEVKKAWINRGIWDRKWSIVPGMSWKHEGRTIEEFLEEEMKLPENAYPGDTIPHEGSDQEVDESIGMDMGEIYSRWNSVLASPAEGAGRIFLPF</sequence>
<organism evidence="1 2">
    <name type="scientific">Xylaria curta</name>
    <dbReference type="NCBI Taxonomy" id="42375"/>
    <lineage>
        <taxon>Eukaryota</taxon>
        <taxon>Fungi</taxon>
        <taxon>Dikarya</taxon>
        <taxon>Ascomycota</taxon>
        <taxon>Pezizomycotina</taxon>
        <taxon>Sordariomycetes</taxon>
        <taxon>Xylariomycetidae</taxon>
        <taxon>Xylariales</taxon>
        <taxon>Xylariaceae</taxon>
        <taxon>Xylaria</taxon>
    </lineage>
</organism>
<protein>
    <submittedName>
        <fullName evidence="1">Uncharacterized protein</fullName>
    </submittedName>
</protein>
<evidence type="ECO:0000313" key="1">
    <source>
        <dbReference type="EMBL" id="KAJ2970359.1"/>
    </source>
</evidence>
<dbReference type="EMBL" id="JAPDGR010003692">
    <property type="protein sequence ID" value="KAJ2970359.1"/>
    <property type="molecule type" value="Genomic_DNA"/>
</dbReference>
<accession>A0ACC1MVR8</accession>
<evidence type="ECO:0000313" key="2">
    <source>
        <dbReference type="Proteomes" id="UP001143856"/>
    </source>
</evidence>
<dbReference type="Proteomes" id="UP001143856">
    <property type="component" value="Unassembled WGS sequence"/>
</dbReference>
<proteinExistence type="predicted"/>
<comment type="caution">
    <text evidence="1">The sequence shown here is derived from an EMBL/GenBank/DDBJ whole genome shotgun (WGS) entry which is preliminary data.</text>
</comment>
<gene>
    <name evidence="1" type="ORF">NUW58_g9723</name>
</gene>
<keyword evidence="2" id="KW-1185">Reference proteome</keyword>